<evidence type="ECO:0000313" key="2">
    <source>
        <dbReference type="Proteomes" id="UP001358586"/>
    </source>
</evidence>
<proteinExistence type="predicted"/>
<protein>
    <recommendedName>
        <fullName evidence="3">DUF4283 domain-containing protein</fullName>
    </recommendedName>
</protein>
<sequence length="316" mass="35270">MLNDELRESLWIEVSGVPMHCWNYETFKRIAGKWGNLVSMGENLLGTNNFEKVEMLISISQVKMIDEMVLLEVGDVRFLVSVREVGWSEDFKNNVLKKPSNQAVVDESVSESEPMFGMELEKGLDGTRIVSSESIMENAIENVSEGQACPEMSGELIEGVASAVSVGISTEVDAGVSRSNSGMGRAYEDVANMGLVLGLGQREGQVGLVDIDERLDSLRIEGHIKGGEILPIEDQIFSVNNFNLAIPEAEDRDISQEVEEEFYNTIRSRRKKRQFNKRIRSMRAIQAGCCLPKKFKGEIEIEERARAAQSQEVKTK</sequence>
<gene>
    <name evidence="1" type="ORF">PVK06_049250</name>
</gene>
<accession>A0ABR0MI79</accession>
<organism evidence="1 2">
    <name type="scientific">Gossypium arboreum</name>
    <name type="common">Tree cotton</name>
    <name type="synonym">Gossypium nanking</name>
    <dbReference type="NCBI Taxonomy" id="29729"/>
    <lineage>
        <taxon>Eukaryota</taxon>
        <taxon>Viridiplantae</taxon>
        <taxon>Streptophyta</taxon>
        <taxon>Embryophyta</taxon>
        <taxon>Tracheophyta</taxon>
        <taxon>Spermatophyta</taxon>
        <taxon>Magnoliopsida</taxon>
        <taxon>eudicotyledons</taxon>
        <taxon>Gunneridae</taxon>
        <taxon>Pentapetalae</taxon>
        <taxon>rosids</taxon>
        <taxon>malvids</taxon>
        <taxon>Malvales</taxon>
        <taxon>Malvaceae</taxon>
        <taxon>Malvoideae</taxon>
        <taxon>Gossypium</taxon>
    </lineage>
</organism>
<keyword evidence="2" id="KW-1185">Reference proteome</keyword>
<evidence type="ECO:0000313" key="1">
    <source>
        <dbReference type="EMBL" id="KAK5772948.1"/>
    </source>
</evidence>
<comment type="caution">
    <text evidence="1">The sequence shown here is derived from an EMBL/GenBank/DDBJ whole genome shotgun (WGS) entry which is preliminary data.</text>
</comment>
<reference evidence="1 2" key="1">
    <citation type="submission" date="2023-03" db="EMBL/GenBank/DDBJ databases">
        <title>WGS of Gossypium arboreum.</title>
        <authorList>
            <person name="Yu D."/>
        </authorList>
    </citation>
    <scope>NUCLEOTIDE SEQUENCE [LARGE SCALE GENOMIC DNA]</scope>
    <source>
        <tissue evidence="1">Leaf</tissue>
    </source>
</reference>
<dbReference type="Proteomes" id="UP001358586">
    <property type="component" value="Chromosome 13"/>
</dbReference>
<dbReference type="EMBL" id="JARKNE010000013">
    <property type="protein sequence ID" value="KAK5772948.1"/>
    <property type="molecule type" value="Genomic_DNA"/>
</dbReference>
<evidence type="ECO:0008006" key="3">
    <source>
        <dbReference type="Google" id="ProtNLM"/>
    </source>
</evidence>
<name>A0ABR0MI79_GOSAR</name>